<evidence type="ECO:0000313" key="4">
    <source>
        <dbReference type="Proteomes" id="UP000311713"/>
    </source>
</evidence>
<dbReference type="AlphaFoldDB" id="A0A5C4UZC7"/>
<organism evidence="3 4">
    <name type="scientific">Streptomyces sedi</name>
    <dbReference type="NCBI Taxonomy" id="555059"/>
    <lineage>
        <taxon>Bacteria</taxon>
        <taxon>Bacillati</taxon>
        <taxon>Actinomycetota</taxon>
        <taxon>Actinomycetes</taxon>
        <taxon>Kitasatosporales</taxon>
        <taxon>Streptomycetaceae</taxon>
        <taxon>Streptomyces</taxon>
    </lineage>
</organism>
<feature type="region of interest" description="Disordered" evidence="1">
    <location>
        <begin position="276"/>
        <end position="312"/>
    </location>
</feature>
<evidence type="ECO:0000259" key="2">
    <source>
        <dbReference type="Pfam" id="PF04230"/>
    </source>
</evidence>
<accession>A0A5C4UZC7</accession>
<gene>
    <name evidence="3" type="ORF">FH715_17120</name>
</gene>
<dbReference type="InterPro" id="IPR007345">
    <property type="entry name" value="Polysacch_pyruvyl_Trfase"/>
</dbReference>
<dbReference type="GO" id="GO:0016740">
    <property type="term" value="F:transferase activity"/>
    <property type="evidence" value="ECO:0007669"/>
    <property type="project" value="UniProtKB-KW"/>
</dbReference>
<dbReference type="EMBL" id="VDGT01000012">
    <property type="protein sequence ID" value="TNM28755.1"/>
    <property type="molecule type" value="Genomic_DNA"/>
</dbReference>
<evidence type="ECO:0000256" key="1">
    <source>
        <dbReference type="SAM" id="MobiDB-lite"/>
    </source>
</evidence>
<sequence length="312" mass="32950">MERTLVTGWFSFVHGEATAGDVLALHRVQDVLDRAGRPHDVAWSPGFRPGALSLTDVDPADYTRLVFVCGPLHGPGIAWLHERFGHCLRVAVGTSVLDPEDPAAAGFHRILARDGAGPPTEDLAAHAPARPAVPVAGLLLTDGQREYGARRLHGRVAETVTGWLNGTRCAPVPFDTRLDARDGTLPGTPEELLSLLERLDVVVTDRLHGLVLALRVGVPAVAIDPVSAGAKMTAQARALRWPAVIPGERLDEERLGHWWAWALGPGARLARKRAGDLAAGHDPAESLPDILAPAPAGGAQPAAGAGPSTRSR</sequence>
<name>A0A5C4UZC7_9ACTN</name>
<comment type="caution">
    <text evidence="3">The sequence shown here is derived from an EMBL/GenBank/DDBJ whole genome shotgun (WGS) entry which is preliminary data.</text>
</comment>
<keyword evidence="3" id="KW-0808">Transferase</keyword>
<dbReference type="OrthoDB" id="1491277at2"/>
<keyword evidence="4" id="KW-1185">Reference proteome</keyword>
<evidence type="ECO:0000313" key="3">
    <source>
        <dbReference type="EMBL" id="TNM28755.1"/>
    </source>
</evidence>
<dbReference type="Proteomes" id="UP000311713">
    <property type="component" value="Unassembled WGS sequence"/>
</dbReference>
<protein>
    <submittedName>
        <fullName evidence="3">Polysaccharide pyruvyl transferase family protein</fullName>
    </submittedName>
</protein>
<dbReference type="RefSeq" id="WP_139646200.1">
    <property type="nucleotide sequence ID" value="NZ_BAAAZS010000043.1"/>
</dbReference>
<proteinExistence type="predicted"/>
<reference evidence="3 4" key="1">
    <citation type="submission" date="2019-06" db="EMBL/GenBank/DDBJ databases">
        <title>Draft genome of Streptomyces sedi sp. JCM16909.</title>
        <authorList>
            <person name="Klykleung N."/>
            <person name="Tanasupawat S."/>
            <person name="Kudo T."/>
            <person name="Yuki M."/>
            <person name="Ohkuma M."/>
        </authorList>
    </citation>
    <scope>NUCLEOTIDE SEQUENCE [LARGE SCALE GENOMIC DNA]</scope>
    <source>
        <strain evidence="3 4">JCM 16909</strain>
    </source>
</reference>
<feature type="compositionally biased region" description="Low complexity" evidence="1">
    <location>
        <begin position="292"/>
        <end position="312"/>
    </location>
</feature>
<feature type="domain" description="Polysaccharide pyruvyl transferase" evidence="2">
    <location>
        <begin position="186"/>
        <end position="224"/>
    </location>
</feature>
<dbReference type="Pfam" id="PF04230">
    <property type="entry name" value="PS_pyruv_trans"/>
    <property type="match status" value="1"/>
</dbReference>